<proteinExistence type="predicted"/>
<organism evidence="2 3">
    <name type="scientific">Hyaloscypha hepaticicola</name>
    <dbReference type="NCBI Taxonomy" id="2082293"/>
    <lineage>
        <taxon>Eukaryota</taxon>
        <taxon>Fungi</taxon>
        <taxon>Dikarya</taxon>
        <taxon>Ascomycota</taxon>
        <taxon>Pezizomycotina</taxon>
        <taxon>Leotiomycetes</taxon>
        <taxon>Helotiales</taxon>
        <taxon>Hyaloscyphaceae</taxon>
        <taxon>Hyaloscypha</taxon>
    </lineage>
</organism>
<feature type="compositionally biased region" description="Polar residues" evidence="1">
    <location>
        <begin position="17"/>
        <end position="42"/>
    </location>
</feature>
<feature type="region of interest" description="Disordered" evidence="1">
    <location>
        <begin position="1"/>
        <end position="117"/>
    </location>
</feature>
<dbReference type="EMBL" id="KZ613477">
    <property type="protein sequence ID" value="PMD22717.1"/>
    <property type="molecule type" value="Genomic_DNA"/>
</dbReference>
<dbReference type="Proteomes" id="UP000235672">
    <property type="component" value="Unassembled WGS sequence"/>
</dbReference>
<feature type="compositionally biased region" description="Basic and acidic residues" evidence="1">
    <location>
        <begin position="46"/>
        <end position="60"/>
    </location>
</feature>
<name>A0A2J6Q8W4_9HELO</name>
<evidence type="ECO:0000256" key="1">
    <source>
        <dbReference type="SAM" id="MobiDB-lite"/>
    </source>
</evidence>
<protein>
    <submittedName>
        <fullName evidence="2">Uncharacterized protein</fullName>
    </submittedName>
</protein>
<dbReference type="AlphaFoldDB" id="A0A2J6Q8W4"/>
<sequence>MTEAKNTRMMDTEPGGENTQYESATTFTKPHAKSQGQFSDPNPSEAKQEASQHERERGEQTAENIRYGEAISEHGFGGETLGNSGETNNHGAGDADGGELRSTRSEQGYSGGSGVGA</sequence>
<evidence type="ECO:0000313" key="3">
    <source>
        <dbReference type="Proteomes" id="UP000235672"/>
    </source>
</evidence>
<accession>A0A2J6Q8W4</accession>
<gene>
    <name evidence="2" type="ORF">NA56DRAFT_644887</name>
</gene>
<reference evidence="2 3" key="1">
    <citation type="submission" date="2016-05" db="EMBL/GenBank/DDBJ databases">
        <title>A degradative enzymes factory behind the ericoid mycorrhizal symbiosis.</title>
        <authorList>
            <consortium name="DOE Joint Genome Institute"/>
            <person name="Martino E."/>
            <person name="Morin E."/>
            <person name="Grelet G."/>
            <person name="Kuo A."/>
            <person name="Kohler A."/>
            <person name="Daghino S."/>
            <person name="Barry K."/>
            <person name="Choi C."/>
            <person name="Cichocki N."/>
            <person name="Clum A."/>
            <person name="Copeland A."/>
            <person name="Hainaut M."/>
            <person name="Haridas S."/>
            <person name="Labutti K."/>
            <person name="Lindquist E."/>
            <person name="Lipzen A."/>
            <person name="Khouja H.-R."/>
            <person name="Murat C."/>
            <person name="Ohm R."/>
            <person name="Olson A."/>
            <person name="Spatafora J."/>
            <person name="Veneault-Fourrey C."/>
            <person name="Henrissat B."/>
            <person name="Grigoriev I."/>
            <person name="Martin F."/>
            <person name="Perotto S."/>
        </authorList>
    </citation>
    <scope>NUCLEOTIDE SEQUENCE [LARGE SCALE GENOMIC DNA]</scope>
    <source>
        <strain evidence="2 3">UAMH 7357</strain>
    </source>
</reference>
<feature type="compositionally biased region" description="Basic and acidic residues" evidence="1">
    <location>
        <begin position="1"/>
        <end position="11"/>
    </location>
</feature>
<keyword evidence="3" id="KW-1185">Reference proteome</keyword>
<dbReference type="OrthoDB" id="5386823at2759"/>
<feature type="compositionally biased region" description="Polar residues" evidence="1">
    <location>
        <begin position="81"/>
        <end position="90"/>
    </location>
</feature>
<evidence type="ECO:0000313" key="2">
    <source>
        <dbReference type="EMBL" id="PMD22717.1"/>
    </source>
</evidence>